<keyword evidence="5" id="KW-0511">Multifunctional enzyme</keyword>
<dbReference type="RefSeq" id="WP_179916114.1">
    <property type="nucleotide sequence ID" value="NZ_JACCDE010000014.1"/>
</dbReference>
<evidence type="ECO:0000256" key="3">
    <source>
        <dbReference type="ARBA" id="ARBA00023204"/>
    </source>
</evidence>
<dbReference type="InterPro" id="IPR011257">
    <property type="entry name" value="DNA_glycosylase"/>
</dbReference>
<dbReference type="CDD" id="cd00056">
    <property type="entry name" value="ENDO3c"/>
    <property type="match status" value="1"/>
</dbReference>
<comment type="caution">
    <text evidence="9">The sequence shown here is derived from an EMBL/GenBank/DDBJ whole genome shotgun (WGS) entry which is preliminary data.</text>
</comment>
<proteinExistence type="predicted"/>
<evidence type="ECO:0000313" key="10">
    <source>
        <dbReference type="Proteomes" id="UP000526892"/>
    </source>
</evidence>
<dbReference type="InterPro" id="IPR003265">
    <property type="entry name" value="HhH-GPD_domain"/>
</dbReference>
<evidence type="ECO:0000256" key="7">
    <source>
        <dbReference type="SAM" id="MobiDB-lite"/>
    </source>
</evidence>
<dbReference type="Gene3D" id="1.10.1670.10">
    <property type="entry name" value="Helix-hairpin-Helix base-excision DNA repair enzymes (C-terminal)"/>
    <property type="match status" value="1"/>
</dbReference>
<evidence type="ECO:0000256" key="2">
    <source>
        <dbReference type="ARBA" id="ARBA00022801"/>
    </source>
</evidence>
<feature type="compositionally biased region" description="Polar residues" evidence="7">
    <location>
        <begin position="268"/>
        <end position="277"/>
    </location>
</feature>
<keyword evidence="3" id="KW-0234">DNA repair</keyword>
<dbReference type="InterPro" id="IPR023170">
    <property type="entry name" value="HhH_base_excis_C"/>
</dbReference>
<evidence type="ECO:0000256" key="5">
    <source>
        <dbReference type="ARBA" id="ARBA00023268"/>
    </source>
</evidence>
<dbReference type="EMBL" id="JACCDE010000014">
    <property type="protein sequence ID" value="NYS78273.1"/>
    <property type="molecule type" value="Genomic_DNA"/>
</dbReference>
<name>A0A7Z0RYX9_9GAMM</name>
<keyword evidence="1" id="KW-0227">DNA damage</keyword>
<keyword evidence="4" id="KW-0456">Lyase</keyword>
<protein>
    <submittedName>
        <fullName evidence="9">8-oxoguanine DNA glycosylase</fullName>
    </submittedName>
</protein>
<evidence type="ECO:0000259" key="8">
    <source>
        <dbReference type="SMART" id="SM00478"/>
    </source>
</evidence>
<keyword evidence="6" id="KW-0326">Glycosidase</keyword>
<keyword evidence="10" id="KW-1185">Reference proteome</keyword>
<dbReference type="GO" id="GO:0006284">
    <property type="term" value="P:base-excision repair"/>
    <property type="evidence" value="ECO:0007669"/>
    <property type="project" value="InterPro"/>
</dbReference>
<feature type="domain" description="HhH-GPD" evidence="8">
    <location>
        <begin position="102"/>
        <end position="238"/>
    </location>
</feature>
<dbReference type="GO" id="GO:0016829">
    <property type="term" value="F:lyase activity"/>
    <property type="evidence" value="ECO:0007669"/>
    <property type="project" value="UniProtKB-KW"/>
</dbReference>
<feature type="region of interest" description="Disordered" evidence="7">
    <location>
        <begin position="258"/>
        <end position="277"/>
    </location>
</feature>
<organism evidence="9 10">
    <name type="scientific">Vreelandella glaciei</name>
    <dbReference type="NCBI Taxonomy" id="186761"/>
    <lineage>
        <taxon>Bacteria</taxon>
        <taxon>Pseudomonadati</taxon>
        <taxon>Pseudomonadota</taxon>
        <taxon>Gammaproteobacteria</taxon>
        <taxon>Oceanospirillales</taxon>
        <taxon>Halomonadaceae</taxon>
        <taxon>Vreelandella</taxon>
    </lineage>
</organism>
<dbReference type="Pfam" id="PF22175">
    <property type="entry name" value="Ogg-HhH"/>
    <property type="match status" value="1"/>
</dbReference>
<dbReference type="Proteomes" id="UP000526892">
    <property type="component" value="Unassembled WGS sequence"/>
</dbReference>
<keyword evidence="2" id="KW-0378">Hydrolase</keyword>
<dbReference type="SUPFAM" id="SSF48150">
    <property type="entry name" value="DNA-glycosylase"/>
    <property type="match status" value="1"/>
</dbReference>
<dbReference type="Gene3D" id="1.10.340.30">
    <property type="entry name" value="Hypothetical protein, domain 2"/>
    <property type="match status" value="1"/>
</dbReference>
<accession>A0A7Z0RYX9</accession>
<gene>
    <name evidence="9" type="ORF">HZS80_11210</name>
</gene>
<reference evidence="9 10" key="1">
    <citation type="journal article" date="2003" name="Extremophiles">
        <title>Halomonas glaciei sp. nov. isolated from fast ice of Adelie Land, Antarctica.</title>
        <authorList>
            <person name="Reddy G.S."/>
            <person name="Raghavan P.U."/>
            <person name="Sarita N.B."/>
            <person name="Prakash J.S."/>
            <person name="Nagesh N."/>
            <person name="Delille D."/>
            <person name="Shivaji S."/>
        </authorList>
    </citation>
    <scope>NUCLEOTIDE SEQUENCE [LARGE SCALE GENOMIC DNA]</scope>
    <source>
        <strain evidence="9 10">DD39</strain>
    </source>
</reference>
<evidence type="ECO:0000256" key="1">
    <source>
        <dbReference type="ARBA" id="ARBA00022763"/>
    </source>
</evidence>
<dbReference type="GO" id="GO:0016799">
    <property type="term" value="F:hydrolase activity, hydrolyzing N-glycosyl compounds"/>
    <property type="evidence" value="ECO:0007669"/>
    <property type="project" value="InterPro"/>
</dbReference>
<dbReference type="AlphaFoldDB" id="A0A7Z0RYX9"/>
<evidence type="ECO:0000256" key="4">
    <source>
        <dbReference type="ARBA" id="ARBA00023239"/>
    </source>
</evidence>
<evidence type="ECO:0000313" key="9">
    <source>
        <dbReference type="EMBL" id="NYS78273.1"/>
    </source>
</evidence>
<dbReference type="GO" id="GO:0003906">
    <property type="term" value="F:DNA-(apurinic or apyrimidinic site) endonuclease activity"/>
    <property type="evidence" value="ECO:0007669"/>
    <property type="project" value="InterPro"/>
</dbReference>
<dbReference type="InterPro" id="IPR012092">
    <property type="entry name" value="DNA_glyclase/AP_lyase_Ogg"/>
</dbReference>
<sequence length="277" mass="30920">MQLGAIFINQVVFNIELPKADSEVIPGVPWGAMEAFPTPAYWAYQVYARRLTGDRVNYKLGTTLKEEVGACLLGGHGIPANVGLAAFQHVKERGAFGNQPPAEESLLEWLKDPLAIDSRQVRYRFAKQKARYLYAALQKLSAEHPPLGSGKALRDWLLAIPGIGYKTASWVARNWLDADDVAILDIHILRAGLLGNFFESNLTVERHYLELEEQFIRFSKGLGVRASELDALMWLEMMSSPDTVHSIMGMGYRKPVSIPRRRAKKSKTNSSQLPLIG</sequence>
<dbReference type="SMART" id="SM00478">
    <property type="entry name" value="ENDO3c"/>
    <property type="match status" value="1"/>
</dbReference>
<evidence type="ECO:0000256" key="6">
    <source>
        <dbReference type="ARBA" id="ARBA00023295"/>
    </source>
</evidence>